<evidence type="ECO:0000256" key="1">
    <source>
        <dbReference type="ARBA" id="ARBA00001933"/>
    </source>
</evidence>
<dbReference type="Gene3D" id="3.40.640.10">
    <property type="entry name" value="Type I PLP-dependent aspartate aminotransferase-like (Major domain)"/>
    <property type="match status" value="1"/>
</dbReference>
<name>A0A3B0XSQ3_9ZZZZ</name>
<evidence type="ECO:0000313" key="7">
    <source>
        <dbReference type="EMBL" id="VAW71298.1"/>
    </source>
</evidence>
<keyword evidence="4 7" id="KW-0808">Transferase</keyword>
<dbReference type="InterPro" id="IPR015424">
    <property type="entry name" value="PyrdxlP-dep_Trfase"/>
</dbReference>
<dbReference type="Pfam" id="PF00155">
    <property type="entry name" value="Aminotran_1_2"/>
    <property type="match status" value="1"/>
</dbReference>
<dbReference type="InterPro" id="IPR004839">
    <property type="entry name" value="Aminotransferase_I/II_large"/>
</dbReference>
<dbReference type="AlphaFoldDB" id="A0A3B0XSQ3"/>
<keyword evidence="5" id="KW-0663">Pyridoxal phosphate</keyword>
<reference evidence="7" key="1">
    <citation type="submission" date="2018-06" db="EMBL/GenBank/DDBJ databases">
        <authorList>
            <person name="Zhirakovskaya E."/>
        </authorList>
    </citation>
    <scope>NUCLEOTIDE SEQUENCE</scope>
</reference>
<feature type="domain" description="Aminotransferase class I/classII large" evidence="6">
    <location>
        <begin position="38"/>
        <end position="386"/>
    </location>
</feature>
<comment type="similarity">
    <text evidence="2">Belongs to the class-I pyridoxal-phosphate-dependent aminotransferase family.</text>
</comment>
<protein>
    <submittedName>
        <fullName evidence="7">Valine--pyruvate aminotransferase</fullName>
        <ecNumber evidence="7">2.6.1.66</ecNumber>
    </submittedName>
</protein>
<dbReference type="InterPro" id="IPR050596">
    <property type="entry name" value="AspAT/PAT-like"/>
</dbReference>
<dbReference type="GO" id="GO:0006520">
    <property type="term" value="P:amino acid metabolic process"/>
    <property type="evidence" value="ECO:0007669"/>
    <property type="project" value="InterPro"/>
</dbReference>
<comment type="cofactor">
    <cofactor evidence="1">
        <name>pyridoxal 5'-phosphate</name>
        <dbReference type="ChEBI" id="CHEBI:597326"/>
    </cofactor>
</comment>
<evidence type="ECO:0000256" key="3">
    <source>
        <dbReference type="ARBA" id="ARBA00022576"/>
    </source>
</evidence>
<sequence length="395" mass="43794">MSRKNILQYAQRLTKIQPFHVMDILAQAKSLEGQGESIIHLEVGEPDFPTPTEIVNAGILALQENKTQYTAATGLTELKEAIALFYSTTYSKEINPDTILITPGASGALLLCLSILLDSGDKVLMTDPGYPCNKNIVTLLGASPVLVPLDADTDFLPSVEDFNDAWDDNVKAILIASPANPTGSVIPSDLLAELINFCELKNIALIIDEIYLGLSYEDDNLVQTSANISKHCFVINSFSKYFCMTGWRLGWIIAPESAVKSLDKIAQNIFLAAPSIAQHAALHAFDEKVIQQLEIRREEFRQRRDYLYPALESLGFIINKKPQGAFYLYAECSNLTEDSFHLSNELLYKAGVAVTPGIDFGHHKSNTHVRFAYTRNLAQLQQAIQRMQLYFSANG</sequence>
<gene>
    <name evidence="7" type="ORF">MNBD_GAMMA12-2361</name>
</gene>
<evidence type="ECO:0000259" key="6">
    <source>
        <dbReference type="Pfam" id="PF00155"/>
    </source>
</evidence>
<dbReference type="EMBL" id="UOFL01000017">
    <property type="protein sequence ID" value="VAW71298.1"/>
    <property type="molecule type" value="Genomic_DNA"/>
</dbReference>
<dbReference type="CDD" id="cd00609">
    <property type="entry name" value="AAT_like"/>
    <property type="match status" value="1"/>
</dbReference>
<dbReference type="InterPro" id="IPR015421">
    <property type="entry name" value="PyrdxlP-dep_Trfase_major"/>
</dbReference>
<dbReference type="EC" id="2.6.1.66" evidence="7"/>
<dbReference type="GO" id="GO:0009042">
    <property type="term" value="F:valine-pyruvate transaminase activity"/>
    <property type="evidence" value="ECO:0007669"/>
    <property type="project" value="UniProtKB-EC"/>
</dbReference>
<dbReference type="GO" id="GO:0030170">
    <property type="term" value="F:pyridoxal phosphate binding"/>
    <property type="evidence" value="ECO:0007669"/>
    <property type="project" value="InterPro"/>
</dbReference>
<keyword evidence="7" id="KW-0670">Pyruvate</keyword>
<accession>A0A3B0XSQ3</accession>
<evidence type="ECO:0000256" key="2">
    <source>
        <dbReference type="ARBA" id="ARBA00007441"/>
    </source>
</evidence>
<dbReference type="PANTHER" id="PTHR46383:SF2">
    <property type="entry name" value="AMINOTRANSFERASE"/>
    <property type="match status" value="1"/>
</dbReference>
<proteinExistence type="inferred from homology"/>
<dbReference type="PANTHER" id="PTHR46383">
    <property type="entry name" value="ASPARTATE AMINOTRANSFERASE"/>
    <property type="match status" value="1"/>
</dbReference>
<dbReference type="SUPFAM" id="SSF53383">
    <property type="entry name" value="PLP-dependent transferases"/>
    <property type="match status" value="1"/>
</dbReference>
<organism evidence="7">
    <name type="scientific">hydrothermal vent metagenome</name>
    <dbReference type="NCBI Taxonomy" id="652676"/>
    <lineage>
        <taxon>unclassified sequences</taxon>
        <taxon>metagenomes</taxon>
        <taxon>ecological metagenomes</taxon>
    </lineage>
</organism>
<keyword evidence="3 7" id="KW-0032">Aminotransferase</keyword>
<evidence type="ECO:0000256" key="4">
    <source>
        <dbReference type="ARBA" id="ARBA00022679"/>
    </source>
</evidence>
<evidence type="ECO:0000256" key="5">
    <source>
        <dbReference type="ARBA" id="ARBA00022898"/>
    </source>
</evidence>